<dbReference type="STRING" id="94130.A0A2Z6QTB3"/>
<evidence type="ECO:0000313" key="2">
    <source>
        <dbReference type="EMBL" id="GES74495.1"/>
    </source>
</evidence>
<organism evidence="1 3">
    <name type="scientific">Rhizophagus clarus</name>
    <dbReference type="NCBI Taxonomy" id="94130"/>
    <lineage>
        <taxon>Eukaryota</taxon>
        <taxon>Fungi</taxon>
        <taxon>Fungi incertae sedis</taxon>
        <taxon>Mucoromycota</taxon>
        <taxon>Glomeromycotina</taxon>
        <taxon>Glomeromycetes</taxon>
        <taxon>Glomerales</taxon>
        <taxon>Glomeraceae</taxon>
        <taxon>Rhizophagus</taxon>
    </lineage>
</organism>
<reference evidence="2" key="2">
    <citation type="submission" date="2019-10" db="EMBL/GenBank/DDBJ databases">
        <title>Conservation and host-specific expression of non-tandemly repeated heterogenous ribosome RNA gene in arbuscular mycorrhizal fungi.</title>
        <authorList>
            <person name="Maeda T."/>
            <person name="Kobayashi Y."/>
            <person name="Nakagawa T."/>
            <person name="Ezawa T."/>
            <person name="Yamaguchi K."/>
            <person name="Bino T."/>
            <person name="Nishimoto Y."/>
            <person name="Shigenobu S."/>
            <person name="Kawaguchi M."/>
        </authorList>
    </citation>
    <scope>NUCLEOTIDE SEQUENCE</scope>
    <source>
        <strain evidence="2">HR1</strain>
    </source>
</reference>
<dbReference type="OrthoDB" id="2404610at2759"/>
<keyword evidence="3" id="KW-1185">Reference proteome</keyword>
<dbReference type="EMBL" id="BLAL01000012">
    <property type="protein sequence ID" value="GES74495.1"/>
    <property type="molecule type" value="Genomic_DNA"/>
</dbReference>
<sequence>MYCDNNFTIHLKNFRLLVKQSLLLFRFKSRAKVTSDLNSAIRAINAIAINWCSYTVKINSKKIGPKEKQVWERSYQINRQPYDDLSFEDKGAPELSPYRLKTDNDIQELFDSIGQNK</sequence>
<name>A0A2Z6QTB3_9GLOM</name>
<protein>
    <submittedName>
        <fullName evidence="1">Uncharacterized protein</fullName>
    </submittedName>
</protein>
<gene>
    <name evidence="2" type="ORF">RCL2_000197400</name>
    <name evidence="1" type="ORF">RclHR1_21360007</name>
</gene>
<evidence type="ECO:0000313" key="3">
    <source>
        <dbReference type="Proteomes" id="UP000247702"/>
    </source>
</evidence>
<dbReference type="Proteomes" id="UP000247702">
    <property type="component" value="Unassembled WGS sequence"/>
</dbReference>
<comment type="caution">
    <text evidence="1">The sequence shown here is derived from an EMBL/GenBank/DDBJ whole genome shotgun (WGS) entry which is preliminary data.</text>
</comment>
<dbReference type="Proteomes" id="UP000615446">
    <property type="component" value="Unassembled WGS sequence"/>
</dbReference>
<accession>A0A2Z6QTB3</accession>
<reference evidence="1 3" key="1">
    <citation type="submission" date="2017-11" db="EMBL/GenBank/DDBJ databases">
        <title>The genome of Rhizophagus clarus HR1 reveals common genetic basis of auxotrophy among arbuscular mycorrhizal fungi.</title>
        <authorList>
            <person name="Kobayashi Y."/>
        </authorList>
    </citation>
    <scope>NUCLEOTIDE SEQUENCE [LARGE SCALE GENOMIC DNA]</scope>
    <source>
        <strain evidence="1 3">HR1</strain>
    </source>
</reference>
<proteinExistence type="predicted"/>
<evidence type="ECO:0000313" key="1">
    <source>
        <dbReference type="EMBL" id="GBB93240.1"/>
    </source>
</evidence>
<dbReference type="AlphaFoldDB" id="A0A2Z6QTB3"/>
<dbReference type="EMBL" id="BEXD01001265">
    <property type="protein sequence ID" value="GBB93240.1"/>
    <property type="molecule type" value="Genomic_DNA"/>
</dbReference>